<dbReference type="PANTHER" id="PTHR30441:SF9">
    <property type="entry name" value="ASMA FAMILY PROTEIN YHJG"/>
    <property type="match status" value="1"/>
</dbReference>
<feature type="domain" description="AsmA" evidence="4">
    <location>
        <begin position="59"/>
        <end position="150"/>
    </location>
</feature>
<gene>
    <name evidence="5" type="ordered locus">Daci_4258</name>
</gene>
<reference evidence="6" key="2">
    <citation type="submission" date="2007-11" db="EMBL/GenBank/DDBJ databases">
        <title>Complete sequence of Delftia acidovorans DSM 14801 / SPH-1.</title>
        <authorList>
            <person name="Copeland A."/>
            <person name="Lucas S."/>
            <person name="Lapidus A."/>
            <person name="Barry K."/>
            <person name="Glavina del Rio T."/>
            <person name="Dalin E."/>
            <person name="Tice H."/>
            <person name="Pitluck S."/>
            <person name="Lowry S."/>
            <person name="Clum A."/>
            <person name="Schmutz J."/>
            <person name="Larimer F."/>
            <person name="Land M."/>
            <person name="Hauser L."/>
            <person name="Kyrpides N."/>
            <person name="Kim E."/>
            <person name="Schleheck D."/>
            <person name="Richardson P."/>
        </authorList>
    </citation>
    <scope>NUCLEOTIDE SEQUENCE [LARGE SCALE GENOMIC DNA]</scope>
    <source>
        <strain evidence="6">DSM 14801 / SPH-1</strain>
    </source>
</reference>
<dbReference type="STRING" id="398578.Daci_4258"/>
<dbReference type="EMBL" id="CP000884">
    <property type="protein sequence ID" value="ABX36889.1"/>
    <property type="molecule type" value="Genomic_DNA"/>
</dbReference>
<evidence type="ECO:0000256" key="3">
    <source>
        <dbReference type="SAM" id="SignalP"/>
    </source>
</evidence>
<dbReference type="Proteomes" id="UP000000784">
    <property type="component" value="Chromosome"/>
</dbReference>
<dbReference type="InterPro" id="IPR052894">
    <property type="entry name" value="AsmA-related"/>
</dbReference>
<dbReference type="eggNOG" id="COG2982">
    <property type="taxonomic scope" value="Bacteria"/>
</dbReference>
<feature type="chain" id="PRO_5002735601" evidence="3">
    <location>
        <begin position="30"/>
        <end position="791"/>
    </location>
</feature>
<feature type="region of interest" description="Disordered" evidence="1">
    <location>
        <begin position="145"/>
        <end position="215"/>
    </location>
</feature>
<evidence type="ECO:0000313" key="6">
    <source>
        <dbReference type="Proteomes" id="UP000000784"/>
    </source>
</evidence>
<keyword evidence="3" id="KW-0732">Signal</keyword>
<keyword evidence="2" id="KW-1133">Transmembrane helix</keyword>
<evidence type="ECO:0000256" key="2">
    <source>
        <dbReference type="SAM" id="Phobius"/>
    </source>
</evidence>
<dbReference type="GO" id="GO:0005886">
    <property type="term" value="C:plasma membrane"/>
    <property type="evidence" value="ECO:0007669"/>
    <property type="project" value="TreeGrafter"/>
</dbReference>
<protein>
    <submittedName>
        <fullName evidence="5">AsmA family protein</fullName>
    </submittedName>
</protein>
<feature type="compositionally biased region" description="Polar residues" evidence="1">
    <location>
        <begin position="487"/>
        <end position="497"/>
    </location>
</feature>
<accession>A9BLV0</accession>
<dbReference type="GO" id="GO:0090313">
    <property type="term" value="P:regulation of protein targeting to membrane"/>
    <property type="evidence" value="ECO:0007669"/>
    <property type="project" value="TreeGrafter"/>
</dbReference>
<dbReference type="PANTHER" id="PTHR30441">
    <property type="entry name" value="DUF748 DOMAIN-CONTAINING PROTEIN"/>
    <property type="match status" value="1"/>
</dbReference>
<keyword evidence="2" id="KW-0472">Membrane</keyword>
<feature type="signal peptide" evidence="3">
    <location>
        <begin position="1"/>
        <end position="29"/>
    </location>
</feature>
<feature type="region of interest" description="Disordered" evidence="1">
    <location>
        <begin position="482"/>
        <end position="504"/>
    </location>
</feature>
<organism evidence="5 6">
    <name type="scientific">Delftia acidovorans (strain DSM 14801 / SPH-1)</name>
    <dbReference type="NCBI Taxonomy" id="398578"/>
    <lineage>
        <taxon>Bacteria</taxon>
        <taxon>Pseudomonadati</taxon>
        <taxon>Pseudomonadota</taxon>
        <taxon>Betaproteobacteria</taxon>
        <taxon>Burkholderiales</taxon>
        <taxon>Comamonadaceae</taxon>
        <taxon>Delftia</taxon>
    </lineage>
</organism>
<feature type="compositionally biased region" description="Basic and acidic residues" evidence="1">
    <location>
        <begin position="175"/>
        <end position="200"/>
    </location>
</feature>
<feature type="transmembrane region" description="Helical" evidence="2">
    <location>
        <begin position="63"/>
        <end position="85"/>
    </location>
</feature>
<evidence type="ECO:0000259" key="4">
    <source>
        <dbReference type="Pfam" id="PF05170"/>
    </source>
</evidence>
<keyword evidence="2" id="KW-0812">Transmembrane</keyword>
<dbReference type="InterPro" id="IPR007844">
    <property type="entry name" value="AsmA"/>
</dbReference>
<sequence>MRACRLPASASRALASVFMAIGWTEPHLAAPCAMTDTATDTANHSPAATPAPHRPARRRWLRALLWTVSALVLLLAAVVVLIATFDWNRAKPWVNERVSESTGRHFAIEGDLRLRWTWPQPLDQGWRHWVPGVTIEAEQLALGQPEGWQVEQEPAKGSDELPALPAPPDQLNKGRLPEEKAKEQPKGKAKDKDEGKDKDSQASPSAPKIDSDSIVLADEKMAPPPRDAGTMATAARATASLRLWPLLGRHVLLDHLQLEGPDLVFARRKDGSNNWTFKRPESTGPRWRFQVAQLSLRGGLVGWSDGVRQMAVRARLDSLVQPPSPDFPYGMRVGLTGRIAKATVEAQGLIGPVLDLQSEQARFPVKLWAHAGSLRARAEGILDNPRALKGMDLQVRLRGSSMADLFPLTGLLLPRTPPFDTNGHLVGSLEPGRAVWDYEEFDGRVGQSDLRGTLHYASGKPRPKLSGDLASRKLRLADLGPVVGAPSTKQGQKTRQAASGKALPTQRFDTSKWNAMDMDVRFKSDRIERPQALPIEDFSVHAVMDNGVLRLSPLRFGMAKGRLDIEAVVDSGAKPPKASLQGKVQGLQLSALFPEIELMKKSLGSMDGALGLEGRGQSIAEWLGTSSGDIRLYVRDGRFSKQLLDLAALNLGSVIVTKLFGADKEVQLNCAVADLTVKQGIARTRNVKLATPEAIIEATGQISLAQETMDLRIVPESLKWKFFSLRTPLYVRGSFAQPKVGVEPGPLLLRAGAAVAAAVVAPAALALVPLTVPAAEEDAQCQRLLAESSKK</sequence>
<dbReference type="KEGG" id="dac:Daci_4258"/>
<keyword evidence="6" id="KW-1185">Reference proteome</keyword>
<feature type="domain" description="AsmA" evidence="4">
    <location>
        <begin position="337"/>
        <end position="685"/>
    </location>
</feature>
<name>A9BLV0_DELAS</name>
<dbReference type="Pfam" id="PF05170">
    <property type="entry name" value="AsmA"/>
    <property type="match status" value="2"/>
</dbReference>
<dbReference type="AlphaFoldDB" id="A9BLV0"/>
<dbReference type="HOGENOM" id="CLU_017234_1_1_4"/>
<reference evidence="5 6" key="1">
    <citation type="journal article" date="2004" name="Appl. Environ. Microbiol.">
        <title>Mineralization of individual congeners of linear alkylbenzenesulfonate by defined pairs of heterotrophic bacteria.</title>
        <authorList>
            <person name="Schleheck D."/>
            <person name="Knepper T.P."/>
            <person name="Fischer K."/>
            <person name="Cook A.M."/>
        </authorList>
    </citation>
    <scope>NUCLEOTIDE SEQUENCE [LARGE SCALE GENOMIC DNA]</scope>
    <source>
        <strain evidence="6">DSM 14801 / SPH-1</strain>
    </source>
</reference>
<evidence type="ECO:0000256" key="1">
    <source>
        <dbReference type="SAM" id="MobiDB-lite"/>
    </source>
</evidence>
<proteinExistence type="predicted"/>
<evidence type="ECO:0000313" key="5">
    <source>
        <dbReference type="EMBL" id="ABX36889.1"/>
    </source>
</evidence>